<organism evidence="3 4">
    <name type="scientific">Armillaria tabescens</name>
    <name type="common">Ringless honey mushroom</name>
    <name type="synonym">Agaricus tabescens</name>
    <dbReference type="NCBI Taxonomy" id="1929756"/>
    <lineage>
        <taxon>Eukaryota</taxon>
        <taxon>Fungi</taxon>
        <taxon>Dikarya</taxon>
        <taxon>Basidiomycota</taxon>
        <taxon>Agaricomycotina</taxon>
        <taxon>Agaricomycetes</taxon>
        <taxon>Agaricomycetidae</taxon>
        <taxon>Agaricales</taxon>
        <taxon>Marasmiineae</taxon>
        <taxon>Physalacriaceae</taxon>
        <taxon>Desarmillaria</taxon>
    </lineage>
</organism>
<dbReference type="EMBL" id="JAUEPS010000022">
    <property type="protein sequence ID" value="KAK0457355.1"/>
    <property type="molecule type" value="Genomic_DNA"/>
</dbReference>
<name>A0AA39N4V7_ARMTA</name>
<keyword evidence="4" id="KW-1185">Reference proteome</keyword>
<keyword evidence="2" id="KW-1133">Transmembrane helix</keyword>
<proteinExistence type="predicted"/>
<dbReference type="Proteomes" id="UP001175211">
    <property type="component" value="Unassembled WGS sequence"/>
</dbReference>
<feature type="transmembrane region" description="Helical" evidence="2">
    <location>
        <begin position="233"/>
        <end position="252"/>
    </location>
</feature>
<gene>
    <name evidence="3" type="ORF">EV420DRAFT_1644100</name>
</gene>
<feature type="transmembrane region" description="Helical" evidence="2">
    <location>
        <begin position="14"/>
        <end position="36"/>
    </location>
</feature>
<feature type="transmembrane region" description="Helical" evidence="2">
    <location>
        <begin position="155"/>
        <end position="181"/>
    </location>
</feature>
<accession>A0AA39N4V7</accession>
<feature type="transmembrane region" description="Helical" evidence="2">
    <location>
        <begin position="48"/>
        <end position="66"/>
    </location>
</feature>
<dbReference type="AlphaFoldDB" id="A0AA39N4V7"/>
<feature type="transmembrane region" description="Helical" evidence="2">
    <location>
        <begin position="86"/>
        <end position="108"/>
    </location>
</feature>
<feature type="transmembrane region" description="Helical" evidence="2">
    <location>
        <begin position="202"/>
        <end position="227"/>
    </location>
</feature>
<evidence type="ECO:0000256" key="1">
    <source>
        <dbReference type="SAM" id="MobiDB-lite"/>
    </source>
</evidence>
<feature type="region of interest" description="Disordered" evidence="1">
    <location>
        <begin position="291"/>
        <end position="328"/>
    </location>
</feature>
<protein>
    <submittedName>
        <fullName evidence="3">Uncharacterized protein</fullName>
    </submittedName>
</protein>
<evidence type="ECO:0000256" key="2">
    <source>
        <dbReference type="SAM" id="Phobius"/>
    </source>
</evidence>
<feature type="compositionally biased region" description="Polar residues" evidence="1">
    <location>
        <begin position="299"/>
        <end position="316"/>
    </location>
</feature>
<reference evidence="3" key="1">
    <citation type="submission" date="2023-06" db="EMBL/GenBank/DDBJ databases">
        <authorList>
            <consortium name="Lawrence Berkeley National Laboratory"/>
            <person name="Ahrendt S."/>
            <person name="Sahu N."/>
            <person name="Indic B."/>
            <person name="Wong-Bajracharya J."/>
            <person name="Merenyi Z."/>
            <person name="Ke H.-M."/>
            <person name="Monk M."/>
            <person name="Kocsube S."/>
            <person name="Drula E."/>
            <person name="Lipzen A."/>
            <person name="Balint B."/>
            <person name="Henrissat B."/>
            <person name="Andreopoulos B."/>
            <person name="Martin F.M."/>
            <person name="Harder C.B."/>
            <person name="Rigling D."/>
            <person name="Ford K.L."/>
            <person name="Foster G.D."/>
            <person name="Pangilinan J."/>
            <person name="Papanicolaou A."/>
            <person name="Barry K."/>
            <person name="LaButti K."/>
            <person name="Viragh M."/>
            <person name="Koriabine M."/>
            <person name="Yan M."/>
            <person name="Riley R."/>
            <person name="Champramary S."/>
            <person name="Plett K.L."/>
            <person name="Tsai I.J."/>
            <person name="Slot J."/>
            <person name="Sipos G."/>
            <person name="Plett J."/>
            <person name="Nagy L.G."/>
            <person name="Grigoriev I.V."/>
        </authorList>
    </citation>
    <scope>NUCLEOTIDE SEQUENCE</scope>
    <source>
        <strain evidence="3">CCBAS 213</strain>
    </source>
</reference>
<evidence type="ECO:0000313" key="3">
    <source>
        <dbReference type="EMBL" id="KAK0457355.1"/>
    </source>
</evidence>
<sequence>MSAEQVSIAVLNQALLGAFGHGIHTCIVVFALWAIFSTKERRPKARNIMVFVIVCLYIFATLYVASDWIYAIDYSVGKESGSLSFVLYRWSGVVFILNPSIADGITIWRCWIIWGRRWSVVILPISLFLAQLVCGCVEFRYILNYTIIGYSPSELNWTMIFLSCSLGTTLWCTILIIYRILTVTKYTDDSTSTRIYRRIVEILVESASLYVIGLIGFMVLVTLNVIISLYPRTLFLSVAAISPTLIVARVASGNARPNDSWRAGNNNASSLRFRSTVRSISVDPDDELSANIDLEHGASESTNNCQPEGIVNSENGSGEPENRVTEGT</sequence>
<dbReference type="RefSeq" id="XP_060329670.1">
    <property type="nucleotide sequence ID" value="XM_060477596.1"/>
</dbReference>
<keyword evidence="2" id="KW-0812">Transmembrane</keyword>
<comment type="caution">
    <text evidence="3">The sequence shown here is derived from an EMBL/GenBank/DDBJ whole genome shotgun (WGS) entry which is preliminary data.</text>
</comment>
<evidence type="ECO:0000313" key="4">
    <source>
        <dbReference type="Proteomes" id="UP001175211"/>
    </source>
</evidence>
<dbReference type="GeneID" id="85361144"/>
<feature type="transmembrane region" description="Helical" evidence="2">
    <location>
        <begin position="120"/>
        <end position="143"/>
    </location>
</feature>
<keyword evidence="2" id="KW-0472">Membrane</keyword>